<dbReference type="GO" id="GO:0006629">
    <property type="term" value="P:lipid metabolic process"/>
    <property type="evidence" value="ECO:0007669"/>
    <property type="project" value="InterPro"/>
</dbReference>
<keyword evidence="1" id="KW-0472">Membrane</keyword>
<evidence type="ECO:0000259" key="2">
    <source>
        <dbReference type="Pfam" id="PF00487"/>
    </source>
</evidence>
<dbReference type="Pfam" id="PF00487">
    <property type="entry name" value="FA_desaturase"/>
    <property type="match status" value="1"/>
</dbReference>
<dbReference type="CDD" id="cd03507">
    <property type="entry name" value="Delta12-FADS-like"/>
    <property type="match status" value="1"/>
</dbReference>
<proteinExistence type="evidence at transcript level"/>
<name>A0A2H4NNK3_LEPSM</name>
<feature type="transmembrane region" description="Helical" evidence="1">
    <location>
        <begin position="66"/>
        <end position="83"/>
    </location>
</feature>
<feature type="transmembrane region" description="Helical" evidence="1">
    <location>
        <begin position="156"/>
        <end position="173"/>
    </location>
</feature>
<sequence>MILENVPTIVEIKKAIPKRCFEKSMNLSFYYVLRDISYAFSSYMILLGLEGCIENSYVLIKAGVYIGYWILQGTIFAGIFCLGHDCGHGSFSNNGILNDTVGNILHTFILAPYYPWKLSHRVHHKNTNNIDKDEVFYPIRENQDNPRKKDSLLKNLPFFAFGFGWFGYVVKGYGPNGRNISHLNPINKHFKGHYTECFISLILMILWTVGPLRQYYIVFGIRSLLCHYLMPVFGFGCWIVLITFLHHHDDGVPWFSNEEWSYVKGQLCSIDRHYGWAHDILHSIGTHQIHHLFPQIPHYHLEEATRVFRQKYPNLIRCNANPIVSSYFKGCIRFNRQEIIKNNTAVHVFKDKKD</sequence>
<protein>
    <submittedName>
        <fullName evidence="3">Omega-3 desaturase-like B</fullName>
    </submittedName>
</protein>
<feature type="transmembrane region" description="Helical" evidence="1">
    <location>
        <begin position="224"/>
        <end position="245"/>
    </location>
</feature>
<keyword evidence="1" id="KW-0812">Transmembrane</keyword>
<dbReference type="PANTHER" id="PTHR32100">
    <property type="entry name" value="OMEGA-6 FATTY ACID DESATURASE, CHLOROPLASTIC"/>
    <property type="match status" value="1"/>
</dbReference>
<accession>A0A2H4NNK3</accession>
<evidence type="ECO:0000256" key="1">
    <source>
        <dbReference type="SAM" id="Phobius"/>
    </source>
</evidence>
<dbReference type="GO" id="GO:0016491">
    <property type="term" value="F:oxidoreductase activity"/>
    <property type="evidence" value="ECO:0007669"/>
    <property type="project" value="InterPro"/>
</dbReference>
<feature type="transmembrane region" description="Helical" evidence="1">
    <location>
        <begin position="193"/>
        <end position="212"/>
    </location>
</feature>
<keyword evidence="1" id="KW-1133">Transmembrane helix</keyword>
<feature type="domain" description="Fatty acid desaturase" evidence="2">
    <location>
        <begin position="67"/>
        <end position="314"/>
    </location>
</feature>
<dbReference type="OrthoDB" id="1461976at2759"/>
<dbReference type="AlphaFoldDB" id="A0A2H4NNK3"/>
<reference evidence="3" key="1">
    <citation type="submission" date="2017-02" db="EMBL/GenBank/DDBJ databases">
        <title>Marine invertebrates are primary producers of omega3 polyunsaturated fatty acids.</title>
        <authorList>
            <person name="Kabeya N."/>
            <person name="Fonseca M.M."/>
            <person name="Navarro J.C."/>
            <person name="Francis D."/>
            <person name="Bay L.K."/>
            <person name="Ferrier D.E.K."/>
            <person name="Tocher D.R."/>
            <person name="Castro L.F.C."/>
            <person name="Monroig O."/>
        </authorList>
    </citation>
    <scope>NUCLEOTIDE SEQUENCE</scope>
</reference>
<dbReference type="InterPro" id="IPR005804">
    <property type="entry name" value="FA_desaturase_dom"/>
</dbReference>
<feature type="transmembrane region" description="Helical" evidence="1">
    <location>
        <begin position="27"/>
        <end position="46"/>
    </location>
</feature>
<dbReference type="EMBL" id="KY658240">
    <property type="protein sequence ID" value="ATV93527.1"/>
    <property type="molecule type" value="mRNA"/>
</dbReference>
<organism evidence="3">
    <name type="scientific">Lepeophtheirus salmonis</name>
    <name type="common">Salmon louse</name>
    <name type="synonym">Caligus salmonis</name>
    <dbReference type="NCBI Taxonomy" id="72036"/>
    <lineage>
        <taxon>Eukaryota</taxon>
        <taxon>Metazoa</taxon>
        <taxon>Ecdysozoa</taxon>
        <taxon>Arthropoda</taxon>
        <taxon>Crustacea</taxon>
        <taxon>Multicrustacea</taxon>
        <taxon>Hexanauplia</taxon>
        <taxon>Copepoda</taxon>
        <taxon>Siphonostomatoida</taxon>
        <taxon>Caligidae</taxon>
        <taxon>Lepeophtheirus</taxon>
    </lineage>
</organism>
<dbReference type="InterPro" id="IPR012171">
    <property type="entry name" value="Fatty_acid_desaturase"/>
</dbReference>
<evidence type="ECO:0000313" key="3">
    <source>
        <dbReference type="EMBL" id="ATV93527.1"/>
    </source>
</evidence>